<feature type="domain" description="C2H2-type" evidence="9">
    <location>
        <begin position="250"/>
        <end position="277"/>
    </location>
</feature>
<evidence type="ECO:0000259" key="9">
    <source>
        <dbReference type="PROSITE" id="PS50157"/>
    </source>
</evidence>
<protein>
    <recommendedName>
        <fullName evidence="9">C2H2-type domain-containing protein</fullName>
    </recommendedName>
</protein>
<feature type="domain" description="C2H2-type" evidence="9">
    <location>
        <begin position="308"/>
        <end position="336"/>
    </location>
</feature>
<evidence type="ECO:0000256" key="2">
    <source>
        <dbReference type="ARBA" id="ARBA00022723"/>
    </source>
</evidence>
<dbReference type="Proteomes" id="UP001381693">
    <property type="component" value="Unassembled WGS sequence"/>
</dbReference>
<dbReference type="SMART" id="SM00355">
    <property type="entry name" value="ZnF_C2H2"/>
    <property type="match status" value="8"/>
</dbReference>
<keyword evidence="4 7" id="KW-0863">Zinc-finger</keyword>
<feature type="compositionally biased region" description="Basic and acidic residues" evidence="8">
    <location>
        <begin position="534"/>
        <end position="555"/>
    </location>
</feature>
<comment type="subcellular location">
    <subcellularLocation>
        <location evidence="1">Nucleus</location>
    </subcellularLocation>
</comment>
<dbReference type="Pfam" id="PF00096">
    <property type="entry name" value="zf-C2H2"/>
    <property type="match status" value="2"/>
</dbReference>
<evidence type="ECO:0000313" key="11">
    <source>
        <dbReference type="Proteomes" id="UP001381693"/>
    </source>
</evidence>
<keyword evidence="3" id="KW-0677">Repeat</keyword>
<feature type="domain" description="C2H2-type" evidence="9">
    <location>
        <begin position="371"/>
        <end position="395"/>
    </location>
</feature>
<evidence type="ECO:0000313" key="10">
    <source>
        <dbReference type="EMBL" id="KAK7074062.1"/>
    </source>
</evidence>
<reference evidence="10 11" key="1">
    <citation type="submission" date="2023-11" db="EMBL/GenBank/DDBJ databases">
        <title>Halocaridina rubra genome assembly.</title>
        <authorList>
            <person name="Smith C."/>
        </authorList>
    </citation>
    <scope>NUCLEOTIDE SEQUENCE [LARGE SCALE GENOMIC DNA]</scope>
    <source>
        <strain evidence="10">EP-1</strain>
        <tissue evidence="10">Whole</tissue>
    </source>
</reference>
<dbReference type="PANTHER" id="PTHR16515:SF66">
    <property type="entry name" value="C2H2-TYPE DOMAIN-CONTAINING PROTEIN"/>
    <property type="match status" value="1"/>
</dbReference>
<evidence type="ECO:0000256" key="6">
    <source>
        <dbReference type="ARBA" id="ARBA00023242"/>
    </source>
</evidence>
<evidence type="ECO:0000256" key="4">
    <source>
        <dbReference type="ARBA" id="ARBA00022771"/>
    </source>
</evidence>
<dbReference type="SUPFAM" id="SSF57667">
    <property type="entry name" value="beta-beta-alpha zinc fingers"/>
    <property type="match status" value="3"/>
</dbReference>
<evidence type="ECO:0000256" key="1">
    <source>
        <dbReference type="ARBA" id="ARBA00004123"/>
    </source>
</evidence>
<feature type="region of interest" description="Disordered" evidence="8">
    <location>
        <begin position="533"/>
        <end position="570"/>
    </location>
</feature>
<keyword evidence="6" id="KW-0539">Nucleus</keyword>
<dbReference type="AlphaFoldDB" id="A0AAN9A8P7"/>
<keyword evidence="5" id="KW-0862">Zinc</keyword>
<gene>
    <name evidence="10" type="ORF">SK128_007080</name>
</gene>
<name>A0AAN9A8P7_HALRR</name>
<evidence type="ECO:0000256" key="8">
    <source>
        <dbReference type="SAM" id="MobiDB-lite"/>
    </source>
</evidence>
<dbReference type="EMBL" id="JAXCGZ010011839">
    <property type="protein sequence ID" value="KAK7074062.1"/>
    <property type="molecule type" value="Genomic_DNA"/>
</dbReference>
<dbReference type="GO" id="GO:0010468">
    <property type="term" value="P:regulation of gene expression"/>
    <property type="evidence" value="ECO:0007669"/>
    <property type="project" value="TreeGrafter"/>
</dbReference>
<organism evidence="10 11">
    <name type="scientific">Halocaridina rubra</name>
    <name type="common">Hawaiian red shrimp</name>
    <dbReference type="NCBI Taxonomy" id="373956"/>
    <lineage>
        <taxon>Eukaryota</taxon>
        <taxon>Metazoa</taxon>
        <taxon>Ecdysozoa</taxon>
        <taxon>Arthropoda</taxon>
        <taxon>Crustacea</taxon>
        <taxon>Multicrustacea</taxon>
        <taxon>Malacostraca</taxon>
        <taxon>Eumalacostraca</taxon>
        <taxon>Eucarida</taxon>
        <taxon>Decapoda</taxon>
        <taxon>Pleocyemata</taxon>
        <taxon>Caridea</taxon>
        <taxon>Atyoidea</taxon>
        <taxon>Atyidae</taxon>
        <taxon>Halocaridina</taxon>
    </lineage>
</organism>
<dbReference type="Gene3D" id="3.30.160.60">
    <property type="entry name" value="Classic Zinc Finger"/>
    <property type="match status" value="5"/>
</dbReference>
<comment type="caution">
    <text evidence="10">The sequence shown here is derived from an EMBL/GenBank/DDBJ whole genome shotgun (WGS) entry which is preliminary data.</text>
</comment>
<dbReference type="PROSITE" id="PS00028">
    <property type="entry name" value="ZINC_FINGER_C2H2_1"/>
    <property type="match status" value="6"/>
</dbReference>
<dbReference type="GO" id="GO:0005634">
    <property type="term" value="C:nucleus"/>
    <property type="evidence" value="ECO:0007669"/>
    <property type="project" value="UniProtKB-SubCell"/>
</dbReference>
<dbReference type="GO" id="GO:0008270">
    <property type="term" value="F:zinc ion binding"/>
    <property type="evidence" value="ECO:0007669"/>
    <property type="project" value="UniProtKB-KW"/>
</dbReference>
<sequence length="656" mass="75243">MDLLMRSNFCSFCLRNISERRQVRGGIRLKHSGSSVSVVIGYIMGQDIPIAALCFRCYKLILGIDYHQHEFKRLKDLLVKLYKERCVTVERVRSSDFNKTLIEYSASLAADGITADAKALFSACASFASTSSHLSMDHDTLERYFLCESDTVMPSENSAPSVKTVNVVHKIIKDDVIKDIKMLDITIGNMGKMGKTKGRLSERKRKSKKLSDYEYYTDCTKEPENIEGKIPENRVTISNSTAFEQTETELTCTICHSEFASNQELSKHACMHSLKNEVSYICKGCQMQFSVRQLYIKHIQSCYKNVPVKCDLCSAELKSAAYLPRHLKAFHNKSTPLLKDSLCDLCGRSFSRKEALQRHQAKVHDVSHGTFQCSKCGQTFTHISFLSEHMRAHKGYPCPECKKNFTCMSNLKLHKQTAHQNKELYSCTLCKRKWKFHASYTHHMRKVHNAGLFKCVKCKVLFSAEDAFEKHKFSCKGPSKKAEDIRKFGTQNEVRKLCRRFPEQKQTNLSESYSNRATESTESNKLRLCIPKNKMPETHEHNDVTRYQKEEDKARSSRTNGPHTRSKSGKSCSKIYIDHIMEEHLDELEQYKPDRRPHKYKEAVLTSSKEHLETNELVYPISNLSSTSEIVLETLEDATTDCQCVILVDDYCSEPR</sequence>
<dbReference type="InterPro" id="IPR013087">
    <property type="entry name" value="Znf_C2H2_type"/>
</dbReference>
<keyword evidence="2" id="KW-0479">Metal-binding</keyword>
<dbReference type="PANTHER" id="PTHR16515">
    <property type="entry name" value="PR DOMAIN ZINC FINGER PROTEIN"/>
    <property type="match status" value="1"/>
</dbReference>
<evidence type="ECO:0000256" key="3">
    <source>
        <dbReference type="ARBA" id="ARBA00022737"/>
    </source>
</evidence>
<evidence type="ECO:0000256" key="5">
    <source>
        <dbReference type="ARBA" id="ARBA00022833"/>
    </source>
</evidence>
<feature type="domain" description="C2H2-type" evidence="9">
    <location>
        <begin position="341"/>
        <end position="364"/>
    </location>
</feature>
<keyword evidence="11" id="KW-1185">Reference proteome</keyword>
<feature type="domain" description="C2H2-type" evidence="9">
    <location>
        <begin position="425"/>
        <end position="448"/>
    </location>
</feature>
<feature type="domain" description="C2H2-type" evidence="9">
    <location>
        <begin position="396"/>
        <end position="424"/>
    </location>
</feature>
<dbReference type="InterPro" id="IPR036236">
    <property type="entry name" value="Znf_C2H2_sf"/>
</dbReference>
<evidence type="ECO:0000256" key="7">
    <source>
        <dbReference type="PROSITE-ProRule" id="PRU00042"/>
    </source>
</evidence>
<dbReference type="InterPro" id="IPR050331">
    <property type="entry name" value="Zinc_finger"/>
</dbReference>
<dbReference type="PROSITE" id="PS50157">
    <property type="entry name" value="ZINC_FINGER_C2H2_2"/>
    <property type="match status" value="6"/>
</dbReference>
<proteinExistence type="predicted"/>
<accession>A0AAN9A8P7</accession>